<dbReference type="RefSeq" id="WP_062177962.1">
    <property type="nucleotide sequence ID" value="NZ_BBXL01000004.1"/>
</dbReference>
<evidence type="ECO:0000313" key="1">
    <source>
        <dbReference type="EMBL" id="SHF64581.1"/>
    </source>
</evidence>
<protein>
    <submittedName>
        <fullName evidence="1">Uncharacterized protein</fullName>
    </submittedName>
</protein>
<reference evidence="2" key="1">
    <citation type="submission" date="2016-11" db="EMBL/GenBank/DDBJ databases">
        <authorList>
            <person name="Varghese N."/>
            <person name="Submissions S."/>
        </authorList>
    </citation>
    <scope>NUCLEOTIDE SEQUENCE [LARGE SCALE GENOMIC DNA]</scope>
    <source>
        <strain evidence="2">DSM 27370</strain>
    </source>
</reference>
<dbReference type="OrthoDB" id="1046597at2"/>
<dbReference type="AlphaFoldDB" id="A0A1M5DCH5"/>
<dbReference type="EMBL" id="FQUC01000008">
    <property type="protein sequence ID" value="SHF64581.1"/>
    <property type="molecule type" value="Genomic_DNA"/>
</dbReference>
<sequence length="340" mass="39722">MSSCENKHLKFDTVKIRTNKEYLKDTLIKFNSKYNSNGDLINKYYNSKDDKLIPYNLYIGISDNSQSLTLEFSSKILLDDYPKLITKDTFKQCLENINQLDICTLDADSIANDCYFSKVHITNDIKYPLTNDVLDSLNSNVNDYRRYQWEHYRKDGIRFKKDVKSISCKESIVMYNKEKEIVNNVDFLSILSKPNEVIDYFDGVTRFEMELDKPKKICKALNIDTTHISKVFNSKENPLLVQFNKIFGIGEIEDRQYIANYETYAMDAIIEKHSGDIKKIEQEMKDLHVYSSNSRNGLSERMKKIKALIEQRNERLYNSRGILTEIRVKLGEKAPIPAQI</sequence>
<keyword evidence="2" id="KW-1185">Reference proteome</keyword>
<gene>
    <name evidence="1" type="ORF">SAMN05444362_108147</name>
</gene>
<dbReference type="Proteomes" id="UP000184480">
    <property type="component" value="Unassembled WGS sequence"/>
</dbReference>
<accession>A0A1M5DCH5</accession>
<organism evidence="1 2">
    <name type="scientific">Dysgonomonas macrotermitis</name>
    <dbReference type="NCBI Taxonomy" id="1346286"/>
    <lineage>
        <taxon>Bacteria</taxon>
        <taxon>Pseudomonadati</taxon>
        <taxon>Bacteroidota</taxon>
        <taxon>Bacteroidia</taxon>
        <taxon>Bacteroidales</taxon>
        <taxon>Dysgonomonadaceae</taxon>
        <taxon>Dysgonomonas</taxon>
    </lineage>
</organism>
<name>A0A1M5DCH5_9BACT</name>
<proteinExistence type="predicted"/>
<evidence type="ECO:0000313" key="2">
    <source>
        <dbReference type="Proteomes" id="UP000184480"/>
    </source>
</evidence>